<comment type="caution">
    <text evidence="2">The sequence shown here is derived from an EMBL/GenBank/DDBJ whole genome shotgun (WGS) entry which is preliminary data.</text>
</comment>
<reference evidence="2" key="1">
    <citation type="submission" date="2019-03" db="EMBL/GenBank/DDBJ databases">
        <title>Lake Tanganyika Metagenome-Assembled Genomes (MAGs).</title>
        <authorList>
            <person name="Tran P."/>
        </authorList>
    </citation>
    <scope>NUCLEOTIDE SEQUENCE</scope>
    <source>
        <strain evidence="2">M_DeepCast_50m_m2_156</strain>
    </source>
</reference>
<keyword evidence="1" id="KW-0472">Membrane</keyword>
<protein>
    <submittedName>
        <fullName evidence="2">Uncharacterized protein</fullName>
    </submittedName>
</protein>
<keyword evidence="1" id="KW-1133">Transmembrane helix</keyword>
<name>A0A8T4CB73_9ARCH</name>
<dbReference type="EMBL" id="VGJJ01000015">
    <property type="protein sequence ID" value="MBM3282208.1"/>
    <property type="molecule type" value="Genomic_DNA"/>
</dbReference>
<evidence type="ECO:0000313" key="3">
    <source>
        <dbReference type="Proteomes" id="UP000774699"/>
    </source>
</evidence>
<organism evidence="2 3">
    <name type="scientific">Candidatus Iainarchaeum sp</name>
    <dbReference type="NCBI Taxonomy" id="3101447"/>
    <lineage>
        <taxon>Archaea</taxon>
        <taxon>Candidatus Iainarchaeota</taxon>
        <taxon>Candidatus Iainarchaeia</taxon>
        <taxon>Candidatus Iainarchaeales</taxon>
        <taxon>Candidatus Iainarchaeaceae</taxon>
        <taxon>Candidatus Iainarchaeum</taxon>
    </lineage>
</organism>
<dbReference type="Proteomes" id="UP000774699">
    <property type="component" value="Unassembled WGS sequence"/>
</dbReference>
<keyword evidence="1" id="KW-0812">Transmembrane</keyword>
<sequence length="59" mass="6979">MNPFDGRPDLLIIFISQIAFIVVQMLIYLRITRGENIFQAFEEKPSRVSPKKSVRRSRR</sequence>
<accession>A0A8T4CB73</accession>
<feature type="transmembrane region" description="Helical" evidence="1">
    <location>
        <begin position="12"/>
        <end position="29"/>
    </location>
</feature>
<proteinExistence type="predicted"/>
<gene>
    <name evidence="2" type="ORF">FJY86_02610</name>
</gene>
<evidence type="ECO:0000256" key="1">
    <source>
        <dbReference type="SAM" id="Phobius"/>
    </source>
</evidence>
<dbReference type="AlphaFoldDB" id="A0A8T4CB73"/>
<evidence type="ECO:0000313" key="2">
    <source>
        <dbReference type="EMBL" id="MBM3282208.1"/>
    </source>
</evidence>